<reference evidence="3 4" key="1">
    <citation type="journal article" date="2019" name="Nat. Ecol. Evol.">
        <title>Megaphylogeny resolves global patterns of mushroom evolution.</title>
        <authorList>
            <person name="Varga T."/>
            <person name="Krizsan K."/>
            <person name="Foldi C."/>
            <person name="Dima B."/>
            <person name="Sanchez-Garcia M."/>
            <person name="Sanchez-Ramirez S."/>
            <person name="Szollosi G.J."/>
            <person name="Szarkandi J.G."/>
            <person name="Papp V."/>
            <person name="Albert L."/>
            <person name="Andreopoulos W."/>
            <person name="Angelini C."/>
            <person name="Antonin V."/>
            <person name="Barry K.W."/>
            <person name="Bougher N.L."/>
            <person name="Buchanan P."/>
            <person name="Buyck B."/>
            <person name="Bense V."/>
            <person name="Catcheside P."/>
            <person name="Chovatia M."/>
            <person name="Cooper J."/>
            <person name="Damon W."/>
            <person name="Desjardin D."/>
            <person name="Finy P."/>
            <person name="Geml J."/>
            <person name="Haridas S."/>
            <person name="Hughes K."/>
            <person name="Justo A."/>
            <person name="Karasinski D."/>
            <person name="Kautmanova I."/>
            <person name="Kiss B."/>
            <person name="Kocsube S."/>
            <person name="Kotiranta H."/>
            <person name="LaButti K.M."/>
            <person name="Lechner B.E."/>
            <person name="Liimatainen K."/>
            <person name="Lipzen A."/>
            <person name="Lukacs Z."/>
            <person name="Mihaltcheva S."/>
            <person name="Morgado L.N."/>
            <person name="Niskanen T."/>
            <person name="Noordeloos M.E."/>
            <person name="Ohm R.A."/>
            <person name="Ortiz-Santana B."/>
            <person name="Ovrebo C."/>
            <person name="Racz N."/>
            <person name="Riley R."/>
            <person name="Savchenko A."/>
            <person name="Shiryaev A."/>
            <person name="Soop K."/>
            <person name="Spirin V."/>
            <person name="Szebenyi C."/>
            <person name="Tomsovsky M."/>
            <person name="Tulloss R.E."/>
            <person name="Uehling J."/>
            <person name="Grigoriev I.V."/>
            <person name="Vagvolgyi C."/>
            <person name="Papp T."/>
            <person name="Martin F.M."/>
            <person name="Miettinen O."/>
            <person name="Hibbett D.S."/>
            <person name="Nagy L.G."/>
        </authorList>
    </citation>
    <scope>NUCLEOTIDE SEQUENCE [LARGE SCALE GENOMIC DNA]</scope>
    <source>
        <strain evidence="3 4">CBS 166.37</strain>
    </source>
</reference>
<keyword evidence="2" id="KW-1133">Transmembrane helix</keyword>
<protein>
    <submittedName>
        <fullName evidence="3">Uncharacterized protein</fullName>
    </submittedName>
</protein>
<feature type="transmembrane region" description="Helical" evidence="2">
    <location>
        <begin position="702"/>
        <end position="726"/>
    </location>
</feature>
<feature type="transmembrane region" description="Helical" evidence="2">
    <location>
        <begin position="29"/>
        <end position="50"/>
    </location>
</feature>
<feature type="compositionally biased region" description="Acidic residues" evidence="1">
    <location>
        <begin position="262"/>
        <end position="272"/>
    </location>
</feature>
<keyword evidence="4" id="KW-1185">Reference proteome</keyword>
<feature type="transmembrane region" description="Helical" evidence="2">
    <location>
        <begin position="505"/>
        <end position="528"/>
    </location>
</feature>
<keyword evidence="2" id="KW-0812">Transmembrane</keyword>
<organism evidence="3 4">
    <name type="scientific">Crucibulum laeve</name>
    <dbReference type="NCBI Taxonomy" id="68775"/>
    <lineage>
        <taxon>Eukaryota</taxon>
        <taxon>Fungi</taxon>
        <taxon>Dikarya</taxon>
        <taxon>Basidiomycota</taxon>
        <taxon>Agaricomycotina</taxon>
        <taxon>Agaricomycetes</taxon>
        <taxon>Agaricomycetidae</taxon>
        <taxon>Agaricales</taxon>
        <taxon>Agaricineae</taxon>
        <taxon>Nidulariaceae</taxon>
        <taxon>Crucibulum</taxon>
    </lineage>
</organism>
<dbReference type="OrthoDB" id="2548253at2759"/>
<feature type="region of interest" description="Disordered" evidence="1">
    <location>
        <begin position="233"/>
        <end position="302"/>
    </location>
</feature>
<evidence type="ECO:0000256" key="1">
    <source>
        <dbReference type="SAM" id="MobiDB-lite"/>
    </source>
</evidence>
<evidence type="ECO:0000313" key="3">
    <source>
        <dbReference type="EMBL" id="TFK38539.1"/>
    </source>
</evidence>
<feature type="transmembrane region" description="Helical" evidence="2">
    <location>
        <begin position="534"/>
        <end position="559"/>
    </location>
</feature>
<dbReference type="EMBL" id="ML213603">
    <property type="protein sequence ID" value="TFK38539.1"/>
    <property type="molecule type" value="Genomic_DNA"/>
</dbReference>
<evidence type="ECO:0000313" key="4">
    <source>
        <dbReference type="Proteomes" id="UP000308652"/>
    </source>
</evidence>
<keyword evidence="2" id="KW-0472">Membrane</keyword>
<name>A0A5C3LZ86_9AGAR</name>
<feature type="transmembrane region" description="Helical" evidence="2">
    <location>
        <begin position="571"/>
        <end position="589"/>
    </location>
</feature>
<dbReference type="Proteomes" id="UP000308652">
    <property type="component" value="Unassembled WGS sequence"/>
</dbReference>
<sequence length="769" mass="87653">MVVLKDPGSQLNFDPGPSRRKSSSGCKCILWTIAFIFLSFVGILVGNMLFTTWKGLHHLHRNLYANTTLAEVESTSTIVQPLIDDNQTFDIAATVWVRKFGHELSWKNLVLFPEMYPGQILFSDIVFRGLRLKDKHRNTKVEIQVPVEIFKEKFLTNYDLRGSLVLIPNSPSLLNNLHGHSSWVPPSVKTPPVRAWPFPLGSDNDKPRGIEDDAIDSFGINIPLVEFHNIQSQCNSGNDMTTTDEPHGLPTSLSQYLRPDDRDFEDDEDIDEEAAKEFSAAKKSNPNPNKRHRPSATFFVTDGSDPLDQHPYIVTRTQLRVADFTELYNRKSYNLAHQQLKRTSCGQDRQNMRPNWTMCKRNFVHNGNLETRLNLKMMNKTTGNMHTEWAYAPYMSALQNGHGPLDLISVPVNREDCSAIQNLRGPQPSSHNDREYMNITWRISYTGRSPMKLVLGESPKFSLGNFRPQNMSDLEDNLKVSQNTMEMLNGLRGHRFHEDAHPRRVLLFVIIHDICKLLLLLFQINYWYTRSSTVGLSIHGTSLIAGMVFTSFFLGIILNMKDKGQETVEKLISCLTTTAFWLPMLLSMIKAVGRIDIQWCRGWIPIFRSAPPTHKERASQRLDEQLDWRFKSTVLLSVMAFFLLVADPDKLFLIKPNVTFPRHGVQTKLETLCRKLIICPFWLVGNLLQIRMNAVSKSFAGTYKLCLLVEVIIHLIAIAMHATIAVGRTEVDRGISLNQLLQILVVSAKTWQAMTLPVVPHSEEDHDIE</sequence>
<gene>
    <name evidence="3" type="ORF">BDQ12DRAFT_735623</name>
</gene>
<evidence type="ECO:0000256" key="2">
    <source>
        <dbReference type="SAM" id="Phobius"/>
    </source>
</evidence>
<accession>A0A5C3LZ86</accession>
<dbReference type="AlphaFoldDB" id="A0A5C3LZ86"/>
<proteinExistence type="predicted"/>
<feature type="compositionally biased region" description="Polar residues" evidence="1">
    <location>
        <begin position="233"/>
        <end position="243"/>
    </location>
</feature>